<name>A0A8K0KSA6_LADFU</name>
<dbReference type="InterPro" id="IPR036388">
    <property type="entry name" value="WH-like_DNA-bd_sf"/>
</dbReference>
<evidence type="ECO:0000256" key="4">
    <source>
        <dbReference type="SAM" id="MobiDB-lite"/>
    </source>
</evidence>
<dbReference type="InterPro" id="IPR030456">
    <property type="entry name" value="TF_fork_head_CS_2"/>
</dbReference>
<protein>
    <recommendedName>
        <fullName evidence="6">Fork-head domain-containing protein</fullName>
    </recommendedName>
</protein>
<accession>A0A8K0KSA6</accession>
<dbReference type="PANTHER" id="PTHR11829:SF343">
    <property type="entry name" value="FORK-HEAD DOMAIN-CONTAINING PROTEIN"/>
    <property type="match status" value="1"/>
</dbReference>
<dbReference type="OrthoDB" id="5954824at2759"/>
<dbReference type="GO" id="GO:0000978">
    <property type="term" value="F:RNA polymerase II cis-regulatory region sequence-specific DNA binding"/>
    <property type="evidence" value="ECO:0007669"/>
    <property type="project" value="TreeGrafter"/>
</dbReference>
<feature type="region of interest" description="Disordered" evidence="4">
    <location>
        <begin position="384"/>
        <end position="440"/>
    </location>
</feature>
<dbReference type="Gene3D" id="1.10.10.10">
    <property type="entry name" value="Winged helix-like DNA-binding domain superfamily/Winged helix DNA-binding domain"/>
    <property type="match status" value="1"/>
</dbReference>
<dbReference type="AlphaFoldDB" id="A0A8K0KSA6"/>
<feature type="region of interest" description="Disordered" evidence="4">
    <location>
        <begin position="513"/>
        <end position="540"/>
    </location>
</feature>
<comment type="subcellular location">
    <subcellularLocation>
        <location evidence="3">Nucleus</location>
    </subcellularLocation>
</comment>
<keyword evidence="5" id="KW-0732">Signal</keyword>
<dbReference type="PRINTS" id="PR00053">
    <property type="entry name" value="FORKHEAD"/>
</dbReference>
<comment type="caution">
    <text evidence="7">The sequence shown here is derived from an EMBL/GenBank/DDBJ whole genome shotgun (WGS) entry which is preliminary data.</text>
</comment>
<dbReference type="InterPro" id="IPR001766">
    <property type="entry name" value="Fork_head_dom"/>
</dbReference>
<keyword evidence="8" id="KW-1185">Reference proteome</keyword>
<dbReference type="CDD" id="cd20035">
    <property type="entry name" value="FH_FOXQ2-like"/>
    <property type="match status" value="1"/>
</dbReference>
<feature type="region of interest" description="Disordered" evidence="4">
    <location>
        <begin position="172"/>
        <end position="205"/>
    </location>
</feature>
<dbReference type="SUPFAM" id="SSF46785">
    <property type="entry name" value="Winged helix' DNA-binding domain"/>
    <property type="match status" value="1"/>
</dbReference>
<evidence type="ECO:0000313" key="7">
    <source>
        <dbReference type="EMBL" id="KAG8237373.1"/>
    </source>
</evidence>
<dbReference type="PROSITE" id="PS00658">
    <property type="entry name" value="FORK_HEAD_2"/>
    <property type="match status" value="1"/>
</dbReference>
<keyword evidence="2 3" id="KW-0539">Nucleus</keyword>
<dbReference type="InterPro" id="IPR050211">
    <property type="entry name" value="FOX_domain-containing"/>
</dbReference>
<dbReference type="InterPro" id="IPR018122">
    <property type="entry name" value="TF_fork_head_CS_1"/>
</dbReference>
<dbReference type="GO" id="GO:0000981">
    <property type="term" value="F:DNA-binding transcription factor activity, RNA polymerase II-specific"/>
    <property type="evidence" value="ECO:0007669"/>
    <property type="project" value="TreeGrafter"/>
</dbReference>
<sequence>MPIIAGILFYSRSLLYLFADVSLELGDHPYSWFIFSVRVLQHRYPTLRTFLLRKIAWRRSAGVGATHLLPPPAVGGGQSLDQQKGSRLAGGVFVGRACSARLQTVGTQWAGCGRPIPALLLRPLHTPFPPHSRPMFLTNIAACLARAFAIPVPPLLPRRWHAMCSNPGGGPGALSSFPFGDQPQPPADAAPRSQNAPGPATAPDVEADTLAPAFPAIGSPLDHYRLQLYHYAMAERLRYAHPALFSAPQPPHHPYAASVAPGFQTLRPHEFPLAAAYQYGKLDPRLFRVAEEPKPQHSYIGLIAMAILSSSERKLVLSDIYQYILDNYPYFRTRGPGWRNSIRHNLSLNDCFVKAGRSANGKGHYWAIHPANVEDFRKGDFRRRKAQRKVRKHMGLAVDEEDSPSPPPVSPPGWAGTAAQLPPPRQPTSTSLPQRPLARKRQFDVASLLAPDDPARPDPFELPPPPQAHLVAPPGPPCCSDEEDAIDVVSGEERREGPPCILPPPPWVRLPPPTQVPAMLLQSPSSAPPVHRPAPLSSSSAAAEHLGRMYLQSLAQRRSREAAAPVAIPERPPENLLVPKTERTPE</sequence>
<dbReference type="Proteomes" id="UP000792457">
    <property type="component" value="Unassembled WGS sequence"/>
</dbReference>
<reference evidence="7" key="1">
    <citation type="submission" date="2013-04" db="EMBL/GenBank/DDBJ databases">
        <authorList>
            <person name="Qu J."/>
            <person name="Murali S.C."/>
            <person name="Bandaranaike D."/>
            <person name="Bellair M."/>
            <person name="Blankenburg K."/>
            <person name="Chao H."/>
            <person name="Dinh H."/>
            <person name="Doddapaneni H."/>
            <person name="Downs B."/>
            <person name="Dugan-Rocha S."/>
            <person name="Elkadiri S."/>
            <person name="Gnanaolivu R.D."/>
            <person name="Hernandez B."/>
            <person name="Javaid M."/>
            <person name="Jayaseelan J.C."/>
            <person name="Lee S."/>
            <person name="Li M."/>
            <person name="Ming W."/>
            <person name="Munidasa M."/>
            <person name="Muniz J."/>
            <person name="Nguyen L."/>
            <person name="Ongeri F."/>
            <person name="Osuji N."/>
            <person name="Pu L.-L."/>
            <person name="Puazo M."/>
            <person name="Qu C."/>
            <person name="Quiroz J."/>
            <person name="Raj R."/>
            <person name="Weissenberger G."/>
            <person name="Xin Y."/>
            <person name="Zou X."/>
            <person name="Han Y."/>
            <person name="Richards S."/>
            <person name="Worley K."/>
            <person name="Muzny D."/>
            <person name="Gibbs R."/>
        </authorList>
    </citation>
    <scope>NUCLEOTIDE SEQUENCE</scope>
    <source>
        <strain evidence="7">Sampled in the wild</strain>
    </source>
</reference>
<feature type="region of interest" description="Disordered" evidence="4">
    <location>
        <begin position="556"/>
        <end position="586"/>
    </location>
</feature>
<dbReference type="PANTHER" id="PTHR11829">
    <property type="entry name" value="FORKHEAD BOX PROTEIN"/>
    <property type="match status" value="1"/>
</dbReference>
<reference evidence="7" key="2">
    <citation type="submission" date="2017-10" db="EMBL/GenBank/DDBJ databases">
        <title>Ladona fulva Genome sequencing and assembly.</title>
        <authorList>
            <person name="Murali S."/>
            <person name="Richards S."/>
            <person name="Bandaranaike D."/>
            <person name="Bellair M."/>
            <person name="Blankenburg K."/>
            <person name="Chao H."/>
            <person name="Dinh H."/>
            <person name="Doddapaneni H."/>
            <person name="Dugan-Rocha S."/>
            <person name="Elkadiri S."/>
            <person name="Gnanaolivu R."/>
            <person name="Hernandez B."/>
            <person name="Skinner E."/>
            <person name="Javaid M."/>
            <person name="Lee S."/>
            <person name="Li M."/>
            <person name="Ming W."/>
            <person name="Munidasa M."/>
            <person name="Muniz J."/>
            <person name="Nguyen L."/>
            <person name="Hughes D."/>
            <person name="Osuji N."/>
            <person name="Pu L.-L."/>
            <person name="Puazo M."/>
            <person name="Qu C."/>
            <person name="Quiroz J."/>
            <person name="Raj R."/>
            <person name="Weissenberger G."/>
            <person name="Xin Y."/>
            <person name="Zou X."/>
            <person name="Han Y."/>
            <person name="Worley K."/>
            <person name="Muzny D."/>
            <person name="Gibbs R."/>
        </authorList>
    </citation>
    <scope>NUCLEOTIDE SEQUENCE</scope>
    <source>
        <strain evidence="7">Sampled in the wild</strain>
    </source>
</reference>
<feature type="domain" description="Fork-head" evidence="6">
    <location>
        <begin position="294"/>
        <end position="386"/>
    </location>
</feature>
<evidence type="ECO:0000256" key="2">
    <source>
        <dbReference type="ARBA" id="ARBA00023242"/>
    </source>
</evidence>
<organism evidence="7 8">
    <name type="scientific">Ladona fulva</name>
    <name type="common">Scarce chaser dragonfly</name>
    <name type="synonym">Libellula fulva</name>
    <dbReference type="NCBI Taxonomy" id="123851"/>
    <lineage>
        <taxon>Eukaryota</taxon>
        <taxon>Metazoa</taxon>
        <taxon>Ecdysozoa</taxon>
        <taxon>Arthropoda</taxon>
        <taxon>Hexapoda</taxon>
        <taxon>Insecta</taxon>
        <taxon>Pterygota</taxon>
        <taxon>Palaeoptera</taxon>
        <taxon>Odonata</taxon>
        <taxon>Epiprocta</taxon>
        <taxon>Anisoptera</taxon>
        <taxon>Libelluloidea</taxon>
        <taxon>Libellulidae</taxon>
        <taxon>Ladona</taxon>
    </lineage>
</organism>
<feature type="compositionally biased region" description="Basic residues" evidence="4">
    <location>
        <begin position="384"/>
        <end position="394"/>
    </location>
</feature>
<proteinExistence type="predicted"/>
<gene>
    <name evidence="7" type="ORF">J437_LFUL019150</name>
</gene>
<evidence type="ECO:0000259" key="6">
    <source>
        <dbReference type="PROSITE" id="PS50039"/>
    </source>
</evidence>
<evidence type="ECO:0000313" key="8">
    <source>
        <dbReference type="Proteomes" id="UP000792457"/>
    </source>
</evidence>
<dbReference type="InterPro" id="IPR036390">
    <property type="entry name" value="WH_DNA-bd_sf"/>
</dbReference>
<dbReference type="SMART" id="SM00339">
    <property type="entry name" value="FH"/>
    <property type="match status" value="1"/>
</dbReference>
<feature type="chain" id="PRO_5035423920" description="Fork-head domain-containing protein" evidence="5">
    <location>
        <begin position="20"/>
        <end position="586"/>
    </location>
</feature>
<evidence type="ECO:0000256" key="1">
    <source>
        <dbReference type="ARBA" id="ARBA00023125"/>
    </source>
</evidence>
<evidence type="ECO:0000256" key="3">
    <source>
        <dbReference type="PROSITE-ProRule" id="PRU00089"/>
    </source>
</evidence>
<feature type="region of interest" description="Disordered" evidence="4">
    <location>
        <begin position="449"/>
        <end position="468"/>
    </location>
</feature>
<dbReference type="PROSITE" id="PS00657">
    <property type="entry name" value="FORK_HEAD_1"/>
    <property type="match status" value="1"/>
</dbReference>
<keyword evidence="1 3" id="KW-0238">DNA-binding</keyword>
<dbReference type="Pfam" id="PF00250">
    <property type="entry name" value="Forkhead"/>
    <property type="match status" value="1"/>
</dbReference>
<dbReference type="PROSITE" id="PS50039">
    <property type="entry name" value="FORK_HEAD_3"/>
    <property type="match status" value="1"/>
</dbReference>
<dbReference type="EMBL" id="KZ309163">
    <property type="protein sequence ID" value="KAG8237373.1"/>
    <property type="molecule type" value="Genomic_DNA"/>
</dbReference>
<dbReference type="GO" id="GO:0005634">
    <property type="term" value="C:nucleus"/>
    <property type="evidence" value="ECO:0007669"/>
    <property type="project" value="UniProtKB-SubCell"/>
</dbReference>
<feature type="DNA-binding region" description="Fork-head" evidence="3">
    <location>
        <begin position="294"/>
        <end position="386"/>
    </location>
</feature>
<dbReference type="FunFam" id="1.10.10.10:FF:000352">
    <property type="entry name" value="Forkhead box Q2"/>
    <property type="match status" value="1"/>
</dbReference>
<evidence type="ECO:0000256" key="5">
    <source>
        <dbReference type="SAM" id="SignalP"/>
    </source>
</evidence>
<feature type="signal peptide" evidence="5">
    <location>
        <begin position="1"/>
        <end position="19"/>
    </location>
</feature>
<dbReference type="GO" id="GO:0030154">
    <property type="term" value="P:cell differentiation"/>
    <property type="evidence" value="ECO:0007669"/>
    <property type="project" value="TreeGrafter"/>
</dbReference>
<dbReference type="GO" id="GO:0009653">
    <property type="term" value="P:anatomical structure morphogenesis"/>
    <property type="evidence" value="ECO:0007669"/>
    <property type="project" value="TreeGrafter"/>
</dbReference>
<dbReference type="InterPro" id="IPR047519">
    <property type="entry name" value="FH_FOXQ2-like"/>
</dbReference>